<feature type="transmembrane region" description="Helical" evidence="6">
    <location>
        <begin position="223"/>
        <end position="247"/>
    </location>
</feature>
<feature type="transmembrane region" description="Helical" evidence="6">
    <location>
        <begin position="80"/>
        <end position="100"/>
    </location>
</feature>
<organism evidence="7 9">
    <name type="scientific">Eubacterium ramulus</name>
    <dbReference type="NCBI Taxonomy" id="39490"/>
    <lineage>
        <taxon>Bacteria</taxon>
        <taxon>Bacillati</taxon>
        <taxon>Bacillota</taxon>
        <taxon>Clostridia</taxon>
        <taxon>Eubacteriales</taxon>
        <taxon>Eubacteriaceae</taxon>
        <taxon>Eubacterium</taxon>
    </lineage>
</organism>
<protein>
    <submittedName>
        <fullName evidence="8">Amino acid permease</fullName>
    </submittedName>
    <submittedName>
        <fullName evidence="7">Arginine/agmatine antiporter</fullName>
    </submittedName>
</protein>
<dbReference type="GO" id="GO:0022857">
    <property type="term" value="F:transmembrane transporter activity"/>
    <property type="evidence" value="ECO:0007669"/>
    <property type="project" value="InterPro"/>
</dbReference>
<name>A0A173QWH2_EUBRA</name>
<dbReference type="PIRSF" id="PIRSF006060">
    <property type="entry name" value="AA_transporter"/>
    <property type="match status" value="1"/>
</dbReference>
<feature type="transmembrane region" description="Helical" evidence="6">
    <location>
        <begin position="344"/>
        <end position="364"/>
    </location>
</feature>
<keyword evidence="2" id="KW-1003">Cell membrane</keyword>
<feature type="transmembrane region" description="Helical" evidence="6">
    <location>
        <begin position="319"/>
        <end position="338"/>
    </location>
</feature>
<keyword evidence="3 6" id="KW-0812">Transmembrane</keyword>
<dbReference type="Pfam" id="PF13520">
    <property type="entry name" value="AA_permease_2"/>
    <property type="match status" value="1"/>
</dbReference>
<comment type="subcellular location">
    <subcellularLocation>
        <location evidence="1">Cell membrane</location>
        <topology evidence="1">Multi-pass membrane protein</topology>
    </subcellularLocation>
</comment>
<evidence type="ECO:0000256" key="4">
    <source>
        <dbReference type="ARBA" id="ARBA00022989"/>
    </source>
</evidence>
<evidence type="ECO:0000256" key="5">
    <source>
        <dbReference type="ARBA" id="ARBA00023136"/>
    </source>
</evidence>
<dbReference type="AlphaFoldDB" id="A0A173QWH2"/>
<feature type="transmembrane region" description="Helical" evidence="6">
    <location>
        <begin position="184"/>
        <end position="202"/>
    </location>
</feature>
<dbReference type="RefSeq" id="WP_021740061.1">
    <property type="nucleotide sequence ID" value="NZ_CABKSU010000093.1"/>
</dbReference>
<proteinExistence type="predicted"/>
<dbReference type="STRING" id="39490.ERS852448_00056"/>
<evidence type="ECO:0000256" key="3">
    <source>
        <dbReference type="ARBA" id="ARBA00022692"/>
    </source>
</evidence>
<dbReference type="OrthoDB" id="1806975at2"/>
<evidence type="ECO:0000313" key="8">
    <source>
        <dbReference type="EMBL" id="MSD16313.1"/>
    </source>
</evidence>
<dbReference type="PANTHER" id="PTHR42770:SF7">
    <property type="entry name" value="MEMBRANE PROTEIN"/>
    <property type="match status" value="1"/>
</dbReference>
<evidence type="ECO:0000256" key="6">
    <source>
        <dbReference type="SAM" id="Phobius"/>
    </source>
</evidence>
<feature type="transmembrane region" description="Helical" evidence="6">
    <location>
        <begin position="267"/>
        <end position="298"/>
    </location>
</feature>
<dbReference type="Proteomes" id="UP000431304">
    <property type="component" value="Unassembled WGS sequence"/>
</dbReference>
<dbReference type="EMBL" id="WKRA01000014">
    <property type="protein sequence ID" value="MSD16313.1"/>
    <property type="molecule type" value="Genomic_DNA"/>
</dbReference>
<evidence type="ECO:0000256" key="2">
    <source>
        <dbReference type="ARBA" id="ARBA00022475"/>
    </source>
</evidence>
<feature type="transmembrane region" description="Helical" evidence="6">
    <location>
        <begin position="12"/>
        <end position="34"/>
    </location>
</feature>
<keyword evidence="4 6" id="KW-1133">Transmembrane helix</keyword>
<accession>A0A173QWH2</accession>
<dbReference type="GO" id="GO:0005886">
    <property type="term" value="C:plasma membrane"/>
    <property type="evidence" value="ECO:0007669"/>
    <property type="project" value="UniProtKB-SubCell"/>
</dbReference>
<feature type="transmembrane region" description="Helical" evidence="6">
    <location>
        <begin position="40"/>
        <end position="60"/>
    </location>
</feature>
<feature type="transmembrane region" description="Helical" evidence="6">
    <location>
        <begin position="408"/>
        <end position="427"/>
    </location>
</feature>
<dbReference type="PANTHER" id="PTHR42770">
    <property type="entry name" value="AMINO ACID TRANSPORTER-RELATED"/>
    <property type="match status" value="1"/>
</dbReference>
<sequence length="451" mass="50367">MEQGLKKTLKLPQLIALAAGGMIAAWMVEIQYWFSLTGTGSLLALILCAVFVLPLCFIYAEMTTMLPYAGGENVWVSNAFGWNTGWVCCWFVLLLYVMAMPTVSYGIASMIGYLHPITSGQTKLVAAIILVVWFFLTNKELKFIAKLQSILFWATLIVSLAASVIFICSGSWSFSNFRGNLFPSGGKGFSAAIALLIMKFIGFDLIPQLSEEANFPKKKMWKAFVGSLGFTVLIYGMAVVGVGGIISQDWVLQTDIVDPRVADMIDMHWLGIVIVIMGTGTCLTTLSGFWMCASRTLFGAAKQAQFTKKLAKVNKHGQPFLANIIVGILSIYFTVFAPDAWVNYIYTIYGLTAGVVYLLVALSFLKLRRSHPEWERPYKLRIPWFFGIASIIFCVYVIYVTITTMDRNAWIVLIVYIVLGIPFWAYAKAMQKKDPENWKEVITNPDTEKLK</sequence>
<dbReference type="InterPro" id="IPR050367">
    <property type="entry name" value="APC_superfamily"/>
</dbReference>
<reference evidence="8 10" key="2">
    <citation type="journal article" date="2019" name="Nat. Med.">
        <title>A library of human gut bacterial isolates paired with longitudinal multiomics data enables mechanistic microbiome research.</title>
        <authorList>
            <person name="Poyet M."/>
            <person name="Groussin M."/>
            <person name="Gibbons S.M."/>
            <person name="Avila-Pacheco J."/>
            <person name="Jiang X."/>
            <person name="Kearney S.M."/>
            <person name="Perrotta A.R."/>
            <person name="Berdy B."/>
            <person name="Zhao S."/>
            <person name="Lieberman T.D."/>
            <person name="Swanson P.K."/>
            <person name="Smith M."/>
            <person name="Roesemann S."/>
            <person name="Alexander J.E."/>
            <person name="Rich S.A."/>
            <person name="Livny J."/>
            <person name="Vlamakis H."/>
            <person name="Clish C."/>
            <person name="Bullock K."/>
            <person name="Deik A."/>
            <person name="Scott J."/>
            <person name="Pierce K.A."/>
            <person name="Xavier R.J."/>
            <person name="Alm E.J."/>
        </authorList>
    </citation>
    <scope>NUCLEOTIDE SEQUENCE [LARGE SCALE GENOMIC DNA]</scope>
    <source>
        <strain evidence="8 10">BIOML-A3</strain>
    </source>
</reference>
<keyword evidence="5 6" id="KW-0472">Membrane</keyword>
<dbReference type="InterPro" id="IPR002293">
    <property type="entry name" value="AA/rel_permease1"/>
</dbReference>
<evidence type="ECO:0000313" key="10">
    <source>
        <dbReference type="Proteomes" id="UP000431304"/>
    </source>
</evidence>
<dbReference type="EMBL" id="CYYA01000001">
    <property type="protein sequence ID" value="CUM69962.1"/>
    <property type="molecule type" value="Genomic_DNA"/>
</dbReference>
<dbReference type="GeneID" id="42787421"/>
<feature type="transmembrane region" description="Helical" evidence="6">
    <location>
        <begin position="384"/>
        <end position="402"/>
    </location>
</feature>
<evidence type="ECO:0000256" key="1">
    <source>
        <dbReference type="ARBA" id="ARBA00004651"/>
    </source>
</evidence>
<gene>
    <name evidence="7" type="primary">adiC</name>
    <name evidence="7" type="ORF">ERS852448_00056</name>
    <name evidence="8" type="ORF">GKE72_09600</name>
</gene>
<dbReference type="Proteomes" id="UP000095492">
    <property type="component" value="Unassembled WGS sequence"/>
</dbReference>
<dbReference type="Gene3D" id="1.20.1740.10">
    <property type="entry name" value="Amino acid/polyamine transporter I"/>
    <property type="match status" value="1"/>
</dbReference>
<evidence type="ECO:0000313" key="9">
    <source>
        <dbReference type="Proteomes" id="UP000095492"/>
    </source>
</evidence>
<feature type="transmembrane region" description="Helical" evidence="6">
    <location>
        <begin position="120"/>
        <end position="138"/>
    </location>
</feature>
<reference evidence="7 9" key="1">
    <citation type="submission" date="2015-09" db="EMBL/GenBank/DDBJ databases">
        <authorList>
            <consortium name="Pathogen Informatics"/>
        </authorList>
    </citation>
    <scope>NUCLEOTIDE SEQUENCE [LARGE SCALE GENOMIC DNA]</scope>
    <source>
        <strain evidence="7 9">2789STDY5608891</strain>
    </source>
</reference>
<evidence type="ECO:0000313" key="7">
    <source>
        <dbReference type="EMBL" id="CUM69962.1"/>
    </source>
</evidence>
<feature type="transmembrane region" description="Helical" evidence="6">
    <location>
        <begin position="150"/>
        <end position="172"/>
    </location>
</feature>